<protein>
    <recommendedName>
        <fullName evidence="3">F-box domain-containing protein</fullName>
    </recommendedName>
</protein>
<proteinExistence type="predicted"/>
<dbReference type="AlphaFoldDB" id="A0A5C3NXG5"/>
<dbReference type="InParanoid" id="A0A5C3NXG5"/>
<dbReference type="SUPFAM" id="SSF81383">
    <property type="entry name" value="F-box domain"/>
    <property type="match status" value="1"/>
</dbReference>
<reference evidence="1 2" key="1">
    <citation type="journal article" date="2019" name="Nat. Ecol. Evol.">
        <title>Megaphylogeny resolves global patterns of mushroom evolution.</title>
        <authorList>
            <person name="Varga T."/>
            <person name="Krizsan K."/>
            <person name="Foldi C."/>
            <person name="Dima B."/>
            <person name="Sanchez-Garcia M."/>
            <person name="Sanchez-Ramirez S."/>
            <person name="Szollosi G.J."/>
            <person name="Szarkandi J.G."/>
            <person name="Papp V."/>
            <person name="Albert L."/>
            <person name="Andreopoulos W."/>
            <person name="Angelini C."/>
            <person name="Antonin V."/>
            <person name="Barry K.W."/>
            <person name="Bougher N.L."/>
            <person name="Buchanan P."/>
            <person name="Buyck B."/>
            <person name="Bense V."/>
            <person name="Catcheside P."/>
            <person name="Chovatia M."/>
            <person name="Cooper J."/>
            <person name="Damon W."/>
            <person name="Desjardin D."/>
            <person name="Finy P."/>
            <person name="Geml J."/>
            <person name="Haridas S."/>
            <person name="Hughes K."/>
            <person name="Justo A."/>
            <person name="Karasinski D."/>
            <person name="Kautmanova I."/>
            <person name="Kiss B."/>
            <person name="Kocsube S."/>
            <person name="Kotiranta H."/>
            <person name="LaButti K.M."/>
            <person name="Lechner B.E."/>
            <person name="Liimatainen K."/>
            <person name="Lipzen A."/>
            <person name="Lukacs Z."/>
            <person name="Mihaltcheva S."/>
            <person name="Morgado L.N."/>
            <person name="Niskanen T."/>
            <person name="Noordeloos M.E."/>
            <person name="Ohm R.A."/>
            <person name="Ortiz-Santana B."/>
            <person name="Ovrebo C."/>
            <person name="Racz N."/>
            <person name="Riley R."/>
            <person name="Savchenko A."/>
            <person name="Shiryaev A."/>
            <person name="Soop K."/>
            <person name="Spirin V."/>
            <person name="Szebenyi C."/>
            <person name="Tomsovsky M."/>
            <person name="Tulloss R.E."/>
            <person name="Uehling J."/>
            <person name="Grigoriev I.V."/>
            <person name="Vagvolgyi C."/>
            <person name="Papp T."/>
            <person name="Martin F.M."/>
            <person name="Miettinen O."/>
            <person name="Hibbett D.S."/>
            <person name="Nagy L.G."/>
        </authorList>
    </citation>
    <scope>NUCLEOTIDE SEQUENCE [LARGE SCALE GENOMIC DNA]</scope>
    <source>
        <strain evidence="1 2">HHB13444</strain>
    </source>
</reference>
<sequence length="80" mass="9302">IGARRMIPVFPLDIYHCIIDHLSDDKSTLSSCALVCHVWLHPARTYLFDTIRVMATTFTRFVVFLDTHTDVRPYVKTLHL</sequence>
<feature type="non-terminal residue" evidence="1">
    <location>
        <position position="80"/>
    </location>
</feature>
<evidence type="ECO:0000313" key="1">
    <source>
        <dbReference type="EMBL" id="TFK82085.1"/>
    </source>
</evidence>
<organism evidence="1 2">
    <name type="scientific">Polyporus arcularius HHB13444</name>
    <dbReference type="NCBI Taxonomy" id="1314778"/>
    <lineage>
        <taxon>Eukaryota</taxon>
        <taxon>Fungi</taxon>
        <taxon>Dikarya</taxon>
        <taxon>Basidiomycota</taxon>
        <taxon>Agaricomycotina</taxon>
        <taxon>Agaricomycetes</taxon>
        <taxon>Polyporales</taxon>
        <taxon>Polyporaceae</taxon>
        <taxon>Polyporus</taxon>
    </lineage>
</organism>
<evidence type="ECO:0000313" key="2">
    <source>
        <dbReference type="Proteomes" id="UP000308197"/>
    </source>
</evidence>
<dbReference type="InterPro" id="IPR036047">
    <property type="entry name" value="F-box-like_dom_sf"/>
</dbReference>
<accession>A0A5C3NXG5</accession>
<gene>
    <name evidence="1" type="ORF">K466DRAFT_445463</name>
</gene>
<evidence type="ECO:0008006" key="3">
    <source>
        <dbReference type="Google" id="ProtNLM"/>
    </source>
</evidence>
<dbReference type="EMBL" id="ML211523">
    <property type="protein sequence ID" value="TFK82085.1"/>
    <property type="molecule type" value="Genomic_DNA"/>
</dbReference>
<feature type="non-terminal residue" evidence="1">
    <location>
        <position position="1"/>
    </location>
</feature>
<dbReference type="Proteomes" id="UP000308197">
    <property type="component" value="Unassembled WGS sequence"/>
</dbReference>
<keyword evidence="2" id="KW-1185">Reference proteome</keyword>
<name>A0A5C3NXG5_9APHY</name>